<dbReference type="KEGG" id="phm:PSMK_22180"/>
<dbReference type="SUPFAM" id="SSF53383">
    <property type="entry name" value="PLP-dependent transferases"/>
    <property type="match status" value="1"/>
</dbReference>
<dbReference type="Proteomes" id="UP000007881">
    <property type="component" value="Chromosome"/>
</dbReference>
<evidence type="ECO:0000256" key="2">
    <source>
        <dbReference type="ARBA" id="ARBA00022576"/>
    </source>
</evidence>
<dbReference type="HOGENOM" id="CLU_017584_3_0_0"/>
<comment type="cofactor">
    <cofactor evidence="1 5">
        <name>pyridoxal 5'-phosphate</name>
        <dbReference type="ChEBI" id="CHEBI:597326"/>
    </cofactor>
</comment>
<dbReference type="InterPro" id="IPR004838">
    <property type="entry name" value="NHTrfase_class1_PyrdxlP-BS"/>
</dbReference>
<dbReference type="EMBL" id="AP012338">
    <property type="protein sequence ID" value="BAM04377.1"/>
    <property type="molecule type" value="Genomic_DNA"/>
</dbReference>
<reference evidence="8 9" key="1">
    <citation type="submission" date="2012-02" db="EMBL/GenBank/DDBJ databases">
        <title>Complete genome sequence of Phycisphaera mikurensis NBRC 102666.</title>
        <authorList>
            <person name="Ankai A."/>
            <person name="Hosoyama A."/>
            <person name="Terui Y."/>
            <person name="Sekine M."/>
            <person name="Fukai R."/>
            <person name="Kato Y."/>
            <person name="Nakamura S."/>
            <person name="Yamada-Narita S."/>
            <person name="Kawakoshi A."/>
            <person name="Fukunaga Y."/>
            <person name="Yamazaki S."/>
            <person name="Fujita N."/>
        </authorList>
    </citation>
    <scope>NUCLEOTIDE SEQUENCE [LARGE SCALE GENOMIC DNA]</scope>
    <source>
        <strain evidence="9">NBRC 102666 / KCTC 22515 / FYK2301M01</strain>
    </source>
</reference>
<dbReference type="Gene3D" id="3.40.640.10">
    <property type="entry name" value="Type I PLP-dependent aspartate aminotransferase-like (Major domain)"/>
    <property type="match status" value="1"/>
</dbReference>
<evidence type="ECO:0000256" key="4">
    <source>
        <dbReference type="ARBA" id="ARBA00022898"/>
    </source>
</evidence>
<evidence type="ECO:0000313" key="9">
    <source>
        <dbReference type="Proteomes" id="UP000007881"/>
    </source>
</evidence>
<name>I0IGI9_PHYMF</name>
<dbReference type="CDD" id="cd00609">
    <property type="entry name" value="AAT_like"/>
    <property type="match status" value="1"/>
</dbReference>
<evidence type="ECO:0000256" key="6">
    <source>
        <dbReference type="SAM" id="MobiDB-lite"/>
    </source>
</evidence>
<dbReference type="InterPro" id="IPR004839">
    <property type="entry name" value="Aminotransferase_I/II_large"/>
</dbReference>
<dbReference type="InterPro" id="IPR015422">
    <property type="entry name" value="PyrdxlP-dep_Trfase_small"/>
</dbReference>
<dbReference type="PANTHER" id="PTHR42885:SF2">
    <property type="entry name" value="HISTIDINOL-PHOSPHATE AMINOTRANSFERASE"/>
    <property type="match status" value="1"/>
</dbReference>
<comment type="similarity">
    <text evidence="5">Belongs to the class-I pyridoxal-phosphate-dependent aminotransferase family.</text>
</comment>
<evidence type="ECO:0000256" key="3">
    <source>
        <dbReference type="ARBA" id="ARBA00022679"/>
    </source>
</evidence>
<dbReference type="Gene3D" id="3.90.1150.10">
    <property type="entry name" value="Aspartate Aminotransferase, domain 1"/>
    <property type="match status" value="1"/>
</dbReference>
<dbReference type="PANTHER" id="PTHR42885">
    <property type="entry name" value="HISTIDINOL-PHOSPHATE AMINOTRANSFERASE-RELATED"/>
    <property type="match status" value="1"/>
</dbReference>
<dbReference type="PATRIC" id="fig|1142394.8.peg.2290"/>
<evidence type="ECO:0000256" key="1">
    <source>
        <dbReference type="ARBA" id="ARBA00001933"/>
    </source>
</evidence>
<evidence type="ECO:0000256" key="5">
    <source>
        <dbReference type="RuleBase" id="RU000481"/>
    </source>
</evidence>
<dbReference type="InterPro" id="IPR015421">
    <property type="entry name" value="PyrdxlP-dep_Trfase_major"/>
</dbReference>
<sequence length="401" mass="41656">MPSSSAPPAEPAAAADASPRPRARAAIEGLHAYVPGEQPTWADTARPLRPVVKLNTNENPYPPSPRALEAVAALPAEALRLYPPPASDRLRAAAAAALNHPAGRGFTAKSVIGTNGGDELLRLLITAFCEPAPMAAGSGPGTGGIGLTTPSYSLYGVLAGIHGATATEVPRDPDTLAPPEPETIAAAWNATGSRLGFVVNPHAPSGRREEAAWLVRLADAFEGLLVVDEAYADFADADAAGLVAPAGDARTDVLLLRSLSKGYALAGLRVGFGVGHPSLIALLDKARDSYNLDAYAQAAAAAALADRTHAEASWAAVRGERTRLTAALRERGFGVLDSQSNFVLARVAGGPGEARRLYLGLKSNDVLIRHFDTPALADRLRITVGTPEQVDLLLEVLDGLR</sequence>
<dbReference type="eggNOG" id="COG0079">
    <property type="taxonomic scope" value="Bacteria"/>
</dbReference>
<feature type="domain" description="Aminotransferase class I/classII large" evidence="7">
    <location>
        <begin position="50"/>
        <end position="397"/>
    </location>
</feature>
<gene>
    <name evidence="8" type="primary">hisC</name>
    <name evidence="8" type="ordered locus">PSMK_22180</name>
</gene>
<protein>
    <recommendedName>
        <fullName evidence="5">Aminotransferase</fullName>
        <ecNumber evidence="5">2.6.1.-</ecNumber>
    </recommendedName>
</protein>
<dbReference type="STRING" id="1142394.PSMK_22180"/>
<organism evidence="8 9">
    <name type="scientific">Phycisphaera mikurensis (strain NBRC 102666 / KCTC 22515 / FYK2301M01)</name>
    <dbReference type="NCBI Taxonomy" id="1142394"/>
    <lineage>
        <taxon>Bacteria</taxon>
        <taxon>Pseudomonadati</taxon>
        <taxon>Planctomycetota</taxon>
        <taxon>Phycisphaerae</taxon>
        <taxon>Phycisphaerales</taxon>
        <taxon>Phycisphaeraceae</taxon>
        <taxon>Phycisphaera</taxon>
    </lineage>
</organism>
<keyword evidence="4" id="KW-0663">Pyridoxal phosphate</keyword>
<dbReference type="GO" id="GO:0030170">
    <property type="term" value="F:pyridoxal phosphate binding"/>
    <property type="evidence" value="ECO:0007669"/>
    <property type="project" value="InterPro"/>
</dbReference>
<dbReference type="OrthoDB" id="9813612at2"/>
<dbReference type="EC" id="2.6.1.-" evidence="5"/>
<proteinExistence type="inferred from homology"/>
<evidence type="ECO:0000259" key="7">
    <source>
        <dbReference type="Pfam" id="PF00155"/>
    </source>
</evidence>
<keyword evidence="2 5" id="KW-0032">Aminotransferase</keyword>
<feature type="region of interest" description="Disordered" evidence="6">
    <location>
        <begin position="1"/>
        <end position="22"/>
    </location>
</feature>
<dbReference type="Pfam" id="PF00155">
    <property type="entry name" value="Aminotran_1_2"/>
    <property type="match status" value="1"/>
</dbReference>
<dbReference type="AlphaFoldDB" id="I0IGI9"/>
<dbReference type="InterPro" id="IPR015424">
    <property type="entry name" value="PyrdxlP-dep_Trfase"/>
</dbReference>
<dbReference type="PROSITE" id="PS00105">
    <property type="entry name" value="AA_TRANSFER_CLASS_1"/>
    <property type="match status" value="1"/>
</dbReference>
<dbReference type="RefSeq" id="WP_014437595.1">
    <property type="nucleotide sequence ID" value="NC_017080.1"/>
</dbReference>
<accession>I0IGI9</accession>
<dbReference type="GO" id="GO:0008483">
    <property type="term" value="F:transaminase activity"/>
    <property type="evidence" value="ECO:0007669"/>
    <property type="project" value="UniProtKB-KW"/>
</dbReference>
<keyword evidence="3 5" id="KW-0808">Transferase</keyword>
<evidence type="ECO:0000313" key="8">
    <source>
        <dbReference type="EMBL" id="BAM04377.1"/>
    </source>
</evidence>
<keyword evidence="9" id="KW-1185">Reference proteome</keyword>